<feature type="transmembrane region" description="Helical" evidence="6">
    <location>
        <begin position="216"/>
        <end position="237"/>
    </location>
</feature>
<keyword evidence="4 6" id="KW-1133">Transmembrane helix</keyword>
<dbReference type="PANTHER" id="PTHR11206">
    <property type="entry name" value="MULTIDRUG RESISTANCE PROTEIN"/>
    <property type="match status" value="1"/>
</dbReference>
<evidence type="ECO:0000256" key="2">
    <source>
        <dbReference type="ARBA" id="ARBA00010199"/>
    </source>
</evidence>
<feature type="transmembrane region" description="Helical" evidence="6">
    <location>
        <begin position="439"/>
        <end position="463"/>
    </location>
</feature>
<evidence type="ECO:0000256" key="1">
    <source>
        <dbReference type="ARBA" id="ARBA00004141"/>
    </source>
</evidence>
<comment type="caution">
    <text evidence="8">The sequence shown here is derived from an EMBL/GenBank/DDBJ whole genome shotgun (WGS) entry which is preliminary data.</text>
</comment>
<gene>
    <name evidence="8" type="ORF">CDAUBV1_LOCUS8850</name>
</gene>
<evidence type="ECO:0000256" key="3">
    <source>
        <dbReference type="ARBA" id="ARBA00022692"/>
    </source>
</evidence>
<name>A0AAV2TF40_CALDB</name>
<evidence type="ECO:0000256" key="7">
    <source>
        <dbReference type="SAM" id="MobiDB-lite"/>
    </source>
</evidence>
<feature type="transmembrane region" description="Helical" evidence="6">
    <location>
        <begin position="70"/>
        <end position="94"/>
    </location>
</feature>
<dbReference type="Proteomes" id="UP001497525">
    <property type="component" value="Unassembled WGS sequence"/>
</dbReference>
<comment type="subcellular location">
    <subcellularLocation>
        <location evidence="1">Membrane</location>
        <topology evidence="1">Multi-pass membrane protein</topology>
    </subcellularLocation>
</comment>
<evidence type="ECO:0000256" key="4">
    <source>
        <dbReference type="ARBA" id="ARBA00022989"/>
    </source>
</evidence>
<feature type="transmembrane region" description="Helical" evidence="6">
    <location>
        <begin position="290"/>
        <end position="309"/>
    </location>
</feature>
<dbReference type="InterPro" id="IPR045069">
    <property type="entry name" value="MATE_euk"/>
</dbReference>
<protein>
    <recommendedName>
        <fullName evidence="6">Multidrug and toxin extrusion protein</fullName>
    </recommendedName>
</protein>
<dbReference type="GO" id="GO:0015297">
    <property type="term" value="F:antiporter activity"/>
    <property type="evidence" value="ECO:0007669"/>
    <property type="project" value="InterPro"/>
</dbReference>
<evidence type="ECO:0000256" key="6">
    <source>
        <dbReference type="RuleBase" id="RU004914"/>
    </source>
</evidence>
<evidence type="ECO:0000313" key="9">
    <source>
        <dbReference type="Proteomes" id="UP001497525"/>
    </source>
</evidence>
<feature type="transmembrane region" description="Helical" evidence="6">
    <location>
        <begin position="469"/>
        <end position="491"/>
    </location>
</feature>
<dbReference type="AlphaFoldDB" id="A0AAV2TF40"/>
<feature type="compositionally biased region" description="Polar residues" evidence="7">
    <location>
        <begin position="520"/>
        <end position="540"/>
    </location>
</feature>
<dbReference type="InterPro" id="IPR002528">
    <property type="entry name" value="MATE_fam"/>
</dbReference>
<evidence type="ECO:0000313" key="8">
    <source>
        <dbReference type="EMBL" id="CAL5134897.1"/>
    </source>
</evidence>
<feature type="transmembrane region" description="Helical" evidence="6">
    <location>
        <begin position="106"/>
        <end position="127"/>
    </location>
</feature>
<dbReference type="GO" id="GO:0042910">
    <property type="term" value="F:xenobiotic transmembrane transporter activity"/>
    <property type="evidence" value="ECO:0007669"/>
    <property type="project" value="InterPro"/>
</dbReference>
<dbReference type="GO" id="GO:0016020">
    <property type="term" value="C:membrane"/>
    <property type="evidence" value="ECO:0007669"/>
    <property type="project" value="UniProtKB-SubCell"/>
</dbReference>
<dbReference type="NCBIfam" id="TIGR00797">
    <property type="entry name" value="matE"/>
    <property type="match status" value="1"/>
</dbReference>
<feature type="transmembrane region" description="Helical" evidence="6">
    <location>
        <begin position="413"/>
        <end position="432"/>
    </location>
</feature>
<organism evidence="8 9">
    <name type="scientific">Calicophoron daubneyi</name>
    <name type="common">Rumen fluke</name>
    <name type="synonym">Paramphistomum daubneyi</name>
    <dbReference type="NCBI Taxonomy" id="300641"/>
    <lineage>
        <taxon>Eukaryota</taxon>
        <taxon>Metazoa</taxon>
        <taxon>Spiralia</taxon>
        <taxon>Lophotrochozoa</taxon>
        <taxon>Platyhelminthes</taxon>
        <taxon>Trematoda</taxon>
        <taxon>Digenea</taxon>
        <taxon>Plagiorchiida</taxon>
        <taxon>Pronocephalata</taxon>
        <taxon>Paramphistomoidea</taxon>
        <taxon>Paramphistomidae</taxon>
        <taxon>Calicophoron</taxon>
    </lineage>
</organism>
<dbReference type="CDD" id="cd13132">
    <property type="entry name" value="MATE_eukaryotic"/>
    <property type="match status" value="1"/>
</dbReference>
<feature type="transmembrane region" description="Helical" evidence="6">
    <location>
        <begin position="574"/>
        <end position="594"/>
    </location>
</feature>
<dbReference type="Pfam" id="PF01554">
    <property type="entry name" value="MatE"/>
    <property type="match status" value="2"/>
</dbReference>
<accession>A0AAV2TF40</accession>
<feature type="region of interest" description="Disordered" evidence="7">
    <location>
        <begin position="520"/>
        <end position="541"/>
    </location>
</feature>
<comment type="similarity">
    <text evidence="2 6">Belongs to the multi antimicrobial extrusion (MATE) (TC 2.A.66.1) family.</text>
</comment>
<keyword evidence="5 6" id="KW-0472">Membrane</keyword>
<keyword evidence="3 6" id="KW-0812">Transmembrane</keyword>
<evidence type="ECO:0000256" key="5">
    <source>
        <dbReference type="ARBA" id="ARBA00023136"/>
    </source>
</evidence>
<reference evidence="8" key="1">
    <citation type="submission" date="2024-06" db="EMBL/GenBank/DDBJ databases">
        <authorList>
            <person name="Liu X."/>
            <person name="Lenzi L."/>
            <person name="Haldenby T S."/>
            <person name="Uol C."/>
        </authorList>
    </citation>
    <scope>NUCLEOTIDE SEQUENCE</scope>
</reference>
<proteinExistence type="inferred from homology"/>
<feature type="transmembrane region" description="Helical" evidence="6">
    <location>
        <begin position="148"/>
        <end position="169"/>
    </location>
</feature>
<dbReference type="EMBL" id="CAXLJL010000234">
    <property type="protein sequence ID" value="CAL5134897.1"/>
    <property type="molecule type" value="Genomic_DNA"/>
</dbReference>
<sequence>MENFRKGESTGHSNPAFEIGADDAKAEENCTNSERTDEDINLVAYTDPGRFSKLWKKLFPLGFRFEAKEIISLAIPISVTSIASFLLGPVSVAFCGHLGESQLATIGLATSVFNVFGMYVVMGLVTAGDTIFSQTYGSSLASRMDAQLIKTTVLITLCCVPSCAIYLWSEPLLLLLGQNPLVSKLTARFLMYLIPALILSSWGQVLTSYVQCQDHVYGPLTIMILTNCVNAVLHYVLLFQVHMDVHASAIAQGVAYLFQDICFLIYIQFSRSLVKIHHGFTIEVLENWKGWFQLAVPGVFMLTLEWVLFEIGGLVAGYLGEKELAVQTVMLNIDTLGYTLLPHGVGGAAAIRAGHYLGAKVKTGPQSVLSTTLLLLWLAAPFYFGAYMGLRWYIPRIFTNEPEVIAMTADLMLMLAIFQLLDGTIGLCTGVLRGSGLQYIGAIINTISLYCVGAPLGLCLVFVKHMNLRGLWIGLVVGGGLQVVGFLIACFRIDWKKQVEKVSRRLDEYKTWTVKSLNSEWSGTTSESPTSVGKTETSGPVTDDLSAGTFVRDEYSEARAFNMKYKINLILKRISVFMIMMTLLTVSIICYVLLNWSDYFGFYCVYANGTYIRLNSTRIRENCTVVIP</sequence>
<dbReference type="GO" id="GO:1990961">
    <property type="term" value="P:xenobiotic detoxification by transmembrane export across the plasma membrane"/>
    <property type="evidence" value="ECO:0007669"/>
    <property type="project" value="InterPro"/>
</dbReference>
<feature type="transmembrane region" description="Helical" evidence="6">
    <location>
        <begin position="189"/>
        <end position="209"/>
    </location>
</feature>
<feature type="transmembrane region" description="Helical" evidence="6">
    <location>
        <begin position="372"/>
        <end position="393"/>
    </location>
</feature>